<keyword evidence="2" id="KW-0560">Oxidoreductase</keyword>
<dbReference type="Gene3D" id="3.40.50.720">
    <property type="entry name" value="NAD(P)-binding Rossmann-like Domain"/>
    <property type="match status" value="1"/>
</dbReference>
<sequence>MRGCVTREIQCVVVDDLPEPECGSEDVVIAVEAAGVNRLDTMQRRGKVKPPPGTTECLGLEVAGKVVTCGSGKFAAGSEVMALVQGGAFAERVVVHEATVMSKPEELSMMKAAAVPETWLTAYQLLFIVGQVKAGDAVLLHAAASGVGIAATQLATAAGAHVIATASSEHKLSVVLKLGAAGGVATPRDPETGKPKEQWLPKALTLLPEGKKGFDVVLCCVGGGYAEQNVASLATDGRYVLYSLLTGPSMGEIAATFLGKLMMKRISLLATTLRGRSVEYKKELVEKFHESGALEKLASGEFQIVIDKEFEGLESLQAAHDHMESNANIGKIVVSLA</sequence>
<feature type="domain" description="Enoyl reductase (ER)" evidence="3">
    <location>
        <begin position="7"/>
        <end position="334"/>
    </location>
</feature>
<evidence type="ECO:0000313" key="4">
    <source>
        <dbReference type="EMBL" id="GMH85731.1"/>
    </source>
</evidence>
<dbReference type="GO" id="GO:0048038">
    <property type="term" value="F:quinone binding"/>
    <property type="evidence" value="ECO:0007669"/>
    <property type="project" value="TreeGrafter"/>
</dbReference>
<dbReference type="SUPFAM" id="SSF51735">
    <property type="entry name" value="NAD(P)-binding Rossmann-fold domains"/>
    <property type="match status" value="1"/>
</dbReference>
<organism evidence="4 5">
    <name type="scientific">Triparma laevis f. inornata</name>
    <dbReference type="NCBI Taxonomy" id="1714386"/>
    <lineage>
        <taxon>Eukaryota</taxon>
        <taxon>Sar</taxon>
        <taxon>Stramenopiles</taxon>
        <taxon>Ochrophyta</taxon>
        <taxon>Bolidophyceae</taxon>
        <taxon>Parmales</taxon>
        <taxon>Triparmaceae</taxon>
        <taxon>Triparma</taxon>
    </lineage>
</organism>
<evidence type="ECO:0000259" key="3">
    <source>
        <dbReference type="SMART" id="SM00829"/>
    </source>
</evidence>
<accession>A0A9W7B7U0</accession>
<evidence type="ECO:0000256" key="2">
    <source>
        <dbReference type="ARBA" id="ARBA00023002"/>
    </source>
</evidence>
<dbReference type="InterPro" id="IPR020843">
    <property type="entry name" value="ER"/>
</dbReference>
<dbReference type="Pfam" id="PF08240">
    <property type="entry name" value="ADH_N"/>
    <property type="match status" value="1"/>
</dbReference>
<dbReference type="CDD" id="cd05276">
    <property type="entry name" value="p53_inducible_oxidoreductase"/>
    <property type="match status" value="1"/>
</dbReference>
<dbReference type="AlphaFoldDB" id="A0A9W7B7U0"/>
<comment type="caution">
    <text evidence="4">The sequence shown here is derived from an EMBL/GenBank/DDBJ whole genome shotgun (WGS) entry which is preliminary data.</text>
</comment>
<reference evidence="5" key="1">
    <citation type="journal article" date="2023" name="Commun. Biol.">
        <title>Genome analysis of Parmales, the sister group of diatoms, reveals the evolutionary specialization of diatoms from phago-mixotrophs to photoautotrophs.</title>
        <authorList>
            <person name="Ban H."/>
            <person name="Sato S."/>
            <person name="Yoshikawa S."/>
            <person name="Yamada K."/>
            <person name="Nakamura Y."/>
            <person name="Ichinomiya M."/>
            <person name="Sato N."/>
            <person name="Blanc-Mathieu R."/>
            <person name="Endo H."/>
            <person name="Kuwata A."/>
            <person name="Ogata H."/>
        </authorList>
    </citation>
    <scope>NUCLEOTIDE SEQUENCE [LARGE SCALE GENOMIC DNA]</scope>
</reference>
<dbReference type="Pfam" id="PF00107">
    <property type="entry name" value="ADH_zinc_N"/>
    <property type="match status" value="1"/>
</dbReference>
<dbReference type="InterPro" id="IPR011032">
    <property type="entry name" value="GroES-like_sf"/>
</dbReference>
<dbReference type="Proteomes" id="UP001162640">
    <property type="component" value="Unassembled WGS sequence"/>
</dbReference>
<dbReference type="PANTHER" id="PTHR48106">
    <property type="entry name" value="QUINONE OXIDOREDUCTASE PIG3-RELATED"/>
    <property type="match status" value="1"/>
</dbReference>
<evidence type="ECO:0000256" key="1">
    <source>
        <dbReference type="ARBA" id="ARBA00022857"/>
    </source>
</evidence>
<name>A0A9W7B7U0_9STRA</name>
<dbReference type="SMART" id="SM00829">
    <property type="entry name" value="PKS_ER"/>
    <property type="match status" value="1"/>
</dbReference>
<evidence type="ECO:0000313" key="5">
    <source>
        <dbReference type="Proteomes" id="UP001162640"/>
    </source>
</evidence>
<dbReference type="Gene3D" id="3.90.180.10">
    <property type="entry name" value="Medium-chain alcohol dehydrogenases, catalytic domain"/>
    <property type="match status" value="1"/>
</dbReference>
<dbReference type="InterPro" id="IPR014189">
    <property type="entry name" value="Quinone_OxRdtase_PIG3"/>
</dbReference>
<dbReference type="InterPro" id="IPR013154">
    <property type="entry name" value="ADH-like_N"/>
</dbReference>
<keyword evidence="1" id="KW-0521">NADP</keyword>
<protein>
    <recommendedName>
        <fullName evidence="3">Enoyl reductase (ER) domain-containing protein</fullName>
    </recommendedName>
</protein>
<proteinExistence type="predicted"/>
<dbReference type="GO" id="GO:0003960">
    <property type="term" value="F:quinone reductase (NADPH) activity"/>
    <property type="evidence" value="ECO:0007669"/>
    <property type="project" value="TreeGrafter"/>
</dbReference>
<dbReference type="SUPFAM" id="SSF50129">
    <property type="entry name" value="GroES-like"/>
    <property type="match status" value="1"/>
</dbReference>
<dbReference type="InterPro" id="IPR036291">
    <property type="entry name" value="NAD(P)-bd_dom_sf"/>
</dbReference>
<dbReference type="InterPro" id="IPR013149">
    <property type="entry name" value="ADH-like_C"/>
</dbReference>
<gene>
    <name evidence="4" type="ORF">TL16_g10325</name>
</gene>
<dbReference type="GO" id="GO:0070402">
    <property type="term" value="F:NADPH binding"/>
    <property type="evidence" value="ECO:0007669"/>
    <property type="project" value="TreeGrafter"/>
</dbReference>
<dbReference type="EMBL" id="BLQM01000364">
    <property type="protein sequence ID" value="GMH85731.1"/>
    <property type="molecule type" value="Genomic_DNA"/>
</dbReference>
<dbReference type="PANTHER" id="PTHR48106:SF18">
    <property type="entry name" value="QUINONE OXIDOREDUCTASE PIG3"/>
    <property type="match status" value="1"/>
</dbReference>